<evidence type="ECO:0000256" key="1">
    <source>
        <dbReference type="SAM" id="Phobius"/>
    </source>
</evidence>
<proteinExistence type="predicted"/>
<dbReference type="AlphaFoldDB" id="A0A8X6GMD7"/>
<protein>
    <recommendedName>
        <fullName evidence="4">Gustatory receptor</fullName>
    </recommendedName>
</protein>
<dbReference type="EMBL" id="BMAO01016178">
    <property type="protein sequence ID" value="GFR06798.1"/>
    <property type="molecule type" value="Genomic_DNA"/>
</dbReference>
<comment type="caution">
    <text evidence="2">The sequence shown here is derived from an EMBL/GenBank/DDBJ whole genome shotgun (WGS) entry which is preliminary data.</text>
</comment>
<keyword evidence="3" id="KW-1185">Reference proteome</keyword>
<sequence length="207" mass="24014">MALFFTSLCWCCSVHIDKLTNKISEYSAEEFELLLQLDVLKSKKRIYDVLLKIQDVFSVQIFFIILANVFMCSSVIGGILIRNFGEFDQFIQLDYMYYLINSISCVVITLWIVGLIPIEMKKFQQRFYDKTHERLLLRYSTVQELHLKIDFYNEPDFVMTGCDILPLRRSTVLALIGTLFTYTILLVDTNMPGKVNNLNQSNIGTTA</sequence>
<dbReference type="OrthoDB" id="6421093at2759"/>
<evidence type="ECO:0000313" key="3">
    <source>
        <dbReference type="Proteomes" id="UP000887116"/>
    </source>
</evidence>
<accession>A0A8X6GMD7</accession>
<gene>
    <name evidence="2" type="primary">AVEN_238246_1</name>
    <name evidence="2" type="ORF">TNCT_259811</name>
</gene>
<evidence type="ECO:0000313" key="2">
    <source>
        <dbReference type="EMBL" id="GFR06798.1"/>
    </source>
</evidence>
<keyword evidence="1" id="KW-1133">Transmembrane helix</keyword>
<keyword evidence="1" id="KW-0812">Transmembrane</keyword>
<reference evidence="2" key="1">
    <citation type="submission" date="2020-07" db="EMBL/GenBank/DDBJ databases">
        <title>Multicomponent nature underlies the extraordinary mechanical properties of spider dragline silk.</title>
        <authorList>
            <person name="Kono N."/>
            <person name="Nakamura H."/>
            <person name="Mori M."/>
            <person name="Yoshida Y."/>
            <person name="Ohtoshi R."/>
            <person name="Malay A.D."/>
            <person name="Moran D.A.P."/>
            <person name="Tomita M."/>
            <person name="Numata K."/>
            <person name="Arakawa K."/>
        </authorList>
    </citation>
    <scope>NUCLEOTIDE SEQUENCE</scope>
</reference>
<feature type="transmembrane region" description="Helical" evidence="1">
    <location>
        <begin position="96"/>
        <end position="118"/>
    </location>
</feature>
<evidence type="ECO:0008006" key="4">
    <source>
        <dbReference type="Google" id="ProtNLM"/>
    </source>
</evidence>
<dbReference type="Proteomes" id="UP000887116">
    <property type="component" value="Unassembled WGS sequence"/>
</dbReference>
<feature type="transmembrane region" description="Helical" evidence="1">
    <location>
        <begin position="61"/>
        <end position="84"/>
    </location>
</feature>
<name>A0A8X6GMD7_TRICU</name>
<organism evidence="2 3">
    <name type="scientific">Trichonephila clavata</name>
    <name type="common">Joro spider</name>
    <name type="synonym">Nephila clavata</name>
    <dbReference type="NCBI Taxonomy" id="2740835"/>
    <lineage>
        <taxon>Eukaryota</taxon>
        <taxon>Metazoa</taxon>
        <taxon>Ecdysozoa</taxon>
        <taxon>Arthropoda</taxon>
        <taxon>Chelicerata</taxon>
        <taxon>Arachnida</taxon>
        <taxon>Araneae</taxon>
        <taxon>Araneomorphae</taxon>
        <taxon>Entelegynae</taxon>
        <taxon>Araneoidea</taxon>
        <taxon>Nephilidae</taxon>
        <taxon>Trichonephila</taxon>
    </lineage>
</organism>
<keyword evidence="1" id="KW-0472">Membrane</keyword>